<dbReference type="EMBL" id="LAZR01057892">
    <property type="protein sequence ID" value="KKK71088.1"/>
    <property type="molecule type" value="Genomic_DNA"/>
</dbReference>
<evidence type="ECO:0000256" key="1">
    <source>
        <dbReference type="SAM" id="Phobius"/>
    </source>
</evidence>
<feature type="transmembrane region" description="Helical" evidence="1">
    <location>
        <begin position="6"/>
        <end position="26"/>
    </location>
</feature>
<organism evidence="2">
    <name type="scientific">marine sediment metagenome</name>
    <dbReference type="NCBI Taxonomy" id="412755"/>
    <lineage>
        <taxon>unclassified sequences</taxon>
        <taxon>metagenomes</taxon>
        <taxon>ecological metagenomes</taxon>
    </lineage>
</organism>
<protein>
    <submittedName>
        <fullName evidence="2">Uncharacterized protein</fullName>
    </submittedName>
</protein>
<sequence length="47" mass="5193">METIGILVAKAIVTAILSMTVYGVVFDNTILIESDSDRQEFVETTEE</sequence>
<keyword evidence="1" id="KW-0812">Transmembrane</keyword>
<reference evidence="2" key="1">
    <citation type="journal article" date="2015" name="Nature">
        <title>Complex archaea that bridge the gap between prokaryotes and eukaryotes.</title>
        <authorList>
            <person name="Spang A."/>
            <person name="Saw J.H."/>
            <person name="Jorgensen S.L."/>
            <person name="Zaremba-Niedzwiedzka K."/>
            <person name="Martijn J."/>
            <person name="Lind A.E."/>
            <person name="van Eijk R."/>
            <person name="Schleper C."/>
            <person name="Guy L."/>
            <person name="Ettema T.J."/>
        </authorList>
    </citation>
    <scope>NUCLEOTIDE SEQUENCE</scope>
</reference>
<evidence type="ECO:0000313" key="2">
    <source>
        <dbReference type="EMBL" id="KKK71088.1"/>
    </source>
</evidence>
<dbReference type="AlphaFoldDB" id="A0A0F8XQ32"/>
<accession>A0A0F8XQ32</accession>
<name>A0A0F8XQ32_9ZZZZ</name>
<keyword evidence="1" id="KW-1133">Transmembrane helix</keyword>
<proteinExistence type="predicted"/>
<gene>
    <name evidence="2" type="ORF">LCGC14_2917440</name>
</gene>
<comment type="caution">
    <text evidence="2">The sequence shown here is derived from an EMBL/GenBank/DDBJ whole genome shotgun (WGS) entry which is preliminary data.</text>
</comment>
<keyword evidence="1" id="KW-0472">Membrane</keyword>